<sequence length="198" mass="21845">MLHAGADPGIGSDRVVTSRTARRHGRLGRYRRRPVTLQSAGGGVSPDTWRATIDRHVPDDVARLLATVSEWFGQPESNAEYVEAARTKETWTVRDQEGVVVGVTLVDRHFPHVAEIHLTVVDRAVHGTGVGSAMMSAIDQDARARGVRLLEVKTLGASHPDAGYGRTRHFYEKWGFLPLEETNLWGEGTPCLFMVKPL</sequence>
<dbReference type="InterPro" id="IPR000182">
    <property type="entry name" value="GNAT_dom"/>
</dbReference>
<proteinExistence type="predicted"/>
<evidence type="ECO:0000259" key="4">
    <source>
        <dbReference type="PROSITE" id="PS51186"/>
    </source>
</evidence>
<dbReference type="InterPro" id="IPR016181">
    <property type="entry name" value="Acyl_CoA_acyltransferase"/>
</dbReference>
<protein>
    <submittedName>
        <fullName evidence="5">GNAT family N-acetyltransferase</fullName>
    </submittedName>
</protein>
<feature type="domain" description="N-acetyltransferase" evidence="4">
    <location>
        <begin position="51"/>
        <end position="198"/>
    </location>
</feature>
<dbReference type="PROSITE" id="PS51186">
    <property type="entry name" value="GNAT"/>
    <property type="match status" value="1"/>
</dbReference>
<dbReference type="Gene3D" id="3.40.630.30">
    <property type="match status" value="1"/>
</dbReference>
<gene>
    <name evidence="5" type="ORF">D1825_11015</name>
</gene>
<dbReference type="Proteomes" id="UP000283374">
    <property type="component" value="Unassembled WGS sequence"/>
</dbReference>
<feature type="region of interest" description="Disordered" evidence="3">
    <location>
        <begin position="1"/>
        <end position="28"/>
    </location>
</feature>
<dbReference type="PANTHER" id="PTHR43877:SF2">
    <property type="entry name" value="AMINOALKYLPHOSPHONATE N-ACETYLTRANSFERASE-RELATED"/>
    <property type="match status" value="1"/>
</dbReference>
<dbReference type="GO" id="GO:0016747">
    <property type="term" value="F:acyltransferase activity, transferring groups other than amino-acyl groups"/>
    <property type="evidence" value="ECO:0007669"/>
    <property type="project" value="InterPro"/>
</dbReference>
<reference evidence="5 6" key="1">
    <citation type="submission" date="2018-08" db="EMBL/GenBank/DDBJ databases">
        <title>Cellulomonas rhizosphaerae sp. nov., a novel actinomycete isolated from soil.</title>
        <authorList>
            <person name="Tian Y."/>
        </authorList>
    </citation>
    <scope>NUCLEOTIDE SEQUENCE [LARGE SCALE GENOMIC DNA]</scope>
    <source>
        <strain evidence="5 6">NEAU-TCZ24</strain>
    </source>
</reference>
<dbReference type="PANTHER" id="PTHR43877">
    <property type="entry name" value="AMINOALKYLPHOSPHONATE N-ACETYLTRANSFERASE-RELATED-RELATED"/>
    <property type="match status" value="1"/>
</dbReference>
<organism evidence="5 6">
    <name type="scientific">Cellulomonas rhizosphaerae</name>
    <dbReference type="NCBI Taxonomy" id="2293719"/>
    <lineage>
        <taxon>Bacteria</taxon>
        <taxon>Bacillati</taxon>
        <taxon>Actinomycetota</taxon>
        <taxon>Actinomycetes</taxon>
        <taxon>Micrococcales</taxon>
        <taxon>Cellulomonadaceae</taxon>
        <taxon>Cellulomonas</taxon>
    </lineage>
</organism>
<accession>A0A413RKP5</accession>
<dbReference type="Pfam" id="PF00583">
    <property type="entry name" value="Acetyltransf_1"/>
    <property type="match status" value="1"/>
</dbReference>
<keyword evidence="6" id="KW-1185">Reference proteome</keyword>
<name>A0A413RKP5_9CELL</name>
<dbReference type="EMBL" id="QWKP01000200">
    <property type="protein sequence ID" value="RHA39943.1"/>
    <property type="molecule type" value="Genomic_DNA"/>
</dbReference>
<comment type="caution">
    <text evidence="5">The sequence shown here is derived from an EMBL/GenBank/DDBJ whole genome shotgun (WGS) entry which is preliminary data.</text>
</comment>
<dbReference type="OrthoDB" id="9783470at2"/>
<evidence type="ECO:0000256" key="3">
    <source>
        <dbReference type="SAM" id="MobiDB-lite"/>
    </source>
</evidence>
<dbReference type="CDD" id="cd04301">
    <property type="entry name" value="NAT_SF"/>
    <property type="match status" value="1"/>
</dbReference>
<keyword evidence="2" id="KW-0012">Acyltransferase</keyword>
<keyword evidence="1 5" id="KW-0808">Transferase</keyword>
<evidence type="ECO:0000256" key="1">
    <source>
        <dbReference type="ARBA" id="ARBA00022679"/>
    </source>
</evidence>
<dbReference type="AlphaFoldDB" id="A0A413RKP5"/>
<dbReference type="SUPFAM" id="SSF55729">
    <property type="entry name" value="Acyl-CoA N-acyltransferases (Nat)"/>
    <property type="match status" value="1"/>
</dbReference>
<dbReference type="InterPro" id="IPR050832">
    <property type="entry name" value="Bact_Acetyltransf"/>
</dbReference>
<evidence type="ECO:0000256" key="2">
    <source>
        <dbReference type="ARBA" id="ARBA00023315"/>
    </source>
</evidence>
<evidence type="ECO:0000313" key="6">
    <source>
        <dbReference type="Proteomes" id="UP000283374"/>
    </source>
</evidence>
<evidence type="ECO:0000313" key="5">
    <source>
        <dbReference type="EMBL" id="RHA39943.1"/>
    </source>
</evidence>